<dbReference type="InterPro" id="IPR050902">
    <property type="entry name" value="ABC_Transporter_SBP"/>
</dbReference>
<dbReference type="PROSITE" id="PS50983">
    <property type="entry name" value="FE_B12_PBP"/>
    <property type="match status" value="1"/>
</dbReference>
<dbReference type="SUPFAM" id="SSF53807">
    <property type="entry name" value="Helical backbone' metal receptor"/>
    <property type="match status" value="1"/>
</dbReference>
<evidence type="ECO:0000313" key="1">
    <source>
        <dbReference type="EMBL" id="QDL35298.1"/>
    </source>
</evidence>
<name>A0A380AKN0_SERLI</name>
<dbReference type="Gene3D" id="3.40.50.1980">
    <property type="entry name" value="Nitrogenase molybdenum iron protein domain"/>
    <property type="match status" value="2"/>
</dbReference>
<reference evidence="1 2" key="1">
    <citation type="submission" date="2018-11" db="EMBL/GenBank/DDBJ databases">
        <title>The first complete genome of Serratia liquefaciens isolated from metalophyte plant revel distinctness adaptive mechanisms in an extreme habitat.</title>
        <authorList>
            <person name="Caneschi W.L."/>
            <person name="Sanchez A.B."/>
            <person name="Felestrino E.B."/>
            <person name="Assis R.A.B."/>
            <person name="Lemes C.G.C."/>
            <person name="Cordeiro I.F."/>
            <person name="Fonseca N.P."/>
            <person name="Villa M."/>
            <person name="Vieira I.T."/>
            <person name="Moraes L.A."/>
            <person name="Kamino L.H.Y."/>
            <person name="do Carmo F."/>
            <person name="Garcia C.M."/>
            <person name="Almeida N.F."/>
            <person name="Silva R.S."/>
            <person name="Ferro J.A."/>
            <person name="Ferro M.I.T."/>
            <person name="Varani A.M."/>
            <person name="Ferreira R.M."/>
            <person name="dos Santos V.L."/>
            <person name="Silva U.C."/>
            <person name="Setubal J.C."/>
            <person name="Moreira L.M."/>
        </authorList>
    </citation>
    <scope>NUCLEOTIDE SEQUENCE [LARGE SCALE GENOMIC DNA]</scope>
    <source>
        <strain evidence="1 2">FG3</strain>
    </source>
</reference>
<dbReference type="PANTHER" id="PTHR30535">
    <property type="entry name" value="VITAMIN B12-BINDING PROTEIN"/>
    <property type="match status" value="1"/>
</dbReference>
<dbReference type="InterPro" id="IPR002491">
    <property type="entry name" value="ABC_transptr_periplasmic_BD"/>
</dbReference>
<gene>
    <name evidence="1" type="ORF">EGO53_27585</name>
</gene>
<sequence length="378" mass="41757">MPAVLIAKASRWLAACALLMVSAVQAAPIVVTDVAGREVTLQQPAQRVILADARALLALNILHPQEPLKNIIAWDNSLKVKAPDLVEAYAKKFPQVMQIPTFDNPYVSDFSVESAVVRKPDLIIFDIGLLSKLKDSGVLAQLEKIGIPVLIIDFRQQPLTNTVASMQLLGKVFDEQQNADAFIQLYQQRLDLVRQRVATLKPEQRPSVFIERSAGMKGEQCCNTFGKGSFGQFIDTAGGNNIGSKLFPEMGGEVNVEQMIASNPDFYLMTGADWSRGHKGTLAVPLGYATDTATTEKKLAVLMNRTGLNVLKAVKEKRVMAIYHQFYDTPLNFIAVEAIAKFLHPDLFKDIDPQADIEMVHHKFTALDYSGVFWVTAK</sequence>
<protein>
    <submittedName>
        <fullName evidence="1">Iron transporter</fullName>
    </submittedName>
</protein>
<dbReference type="PANTHER" id="PTHR30535:SF34">
    <property type="entry name" value="MOLYBDATE-BINDING PROTEIN MOLA"/>
    <property type="match status" value="1"/>
</dbReference>
<proteinExistence type="predicted"/>
<dbReference type="AlphaFoldDB" id="A0A380AKN0"/>
<dbReference type="EMBL" id="CP033893">
    <property type="protein sequence ID" value="QDL35298.1"/>
    <property type="molecule type" value="Genomic_DNA"/>
</dbReference>
<evidence type="ECO:0000313" key="2">
    <source>
        <dbReference type="Proteomes" id="UP000317572"/>
    </source>
</evidence>
<organism evidence="1 2">
    <name type="scientific">Serratia liquefaciens</name>
    <dbReference type="NCBI Taxonomy" id="614"/>
    <lineage>
        <taxon>Bacteria</taxon>
        <taxon>Pseudomonadati</taxon>
        <taxon>Pseudomonadota</taxon>
        <taxon>Gammaproteobacteria</taxon>
        <taxon>Enterobacterales</taxon>
        <taxon>Yersiniaceae</taxon>
        <taxon>Serratia</taxon>
    </lineage>
</organism>
<dbReference type="Pfam" id="PF01497">
    <property type="entry name" value="Peripla_BP_2"/>
    <property type="match status" value="1"/>
</dbReference>
<accession>A0A515D4F3</accession>
<dbReference type="Proteomes" id="UP000317572">
    <property type="component" value="Chromosome"/>
</dbReference>
<accession>A0A380AKN0</accession>